<keyword evidence="3" id="KW-1185">Reference proteome</keyword>
<proteinExistence type="predicted"/>
<name>A0ABU6RJ98_9FABA</name>
<evidence type="ECO:0000313" key="3">
    <source>
        <dbReference type="Proteomes" id="UP001341840"/>
    </source>
</evidence>
<dbReference type="Proteomes" id="UP001341840">
    <property type="component" value="Unassembled WGS sequence"/>
</dbReference>
<protein>
    <submittedName>
        <fullName evidence="2">Uncharacterized protein</fullName>
    </submittedName>
</protein>
<comment type="caution">
    <text evidence="2">The sequence shown here is derived from an EMBL/GenBank/DDBJ whole genome shotgun (WGS) entry which is preliminary data.</text>
</comment>
<evidence type="ECO:0000313" key="2">
    <source>
        <dbReference type="EMBL" id="MED6124009.1"/>
    </source>
</evidence>
<dbReference type="EMBL" id="JASCZI010030633">
    <property type="protein sequence ID" value="MED6124009.1"/>
    <property type="molecule type" value="Genomic_DNA"/>
</dbReference>
<evidence type="ECO:0000256" key="1">
    <source>
        <dbReference type="SAM" id="MobiDB-lite"/>
    </source>
</evidence>
<reference evidence="2 3" key="1">
    <citation type="journal article" date="2023" name="Plants (Basel)">
        <title>Bridging the Gap: Combining Genomics and Transcriptomics Approaches to Understand Stylosanthes scabra, an Orphan Legume from the Brazilian Caatinga.</title>
        <authorList>
            <person name="Ferreira-Neto J.R.C."/>
            <person name="da Silva M.D."/>
            <person name="Binneck E."/>
            <person name="de Melo N.F."/>
            <person name="da Silva R.H."/>
            <person name="de Melo A.L.T.M."/>
            <person name="Pandolfi V."/>
            <person name="Bustamante F.O."/>
            <person name="Brasileiro-Vidal A.C."/>
            <person name="Benko-Iseppon A.M."/>
        </authorList>
    </citation>
    <scope>NUCLEOTIDE SEQUENCE [LARGE SCALE GENOMIC DNA]</scope>
    <source>
        <tissue evidence="2">Leaves</tissue>
    </source>
</reference>
<gene>
    <name evidence="2" type="ORF">PIB30_055022</name>
</gene>
<organism evidence="2 3">
    <name type="scientific">Stylosanthes scabra</name>
    <dbReference type="NCBI Taxonomy" id="79078"/>
    <lineage>
        <taxon>Eukaryota</taxon>
        <taxon>Viridiplantae</taxon>
        <taxon>Streptophyta</taxon>
        <taxon>Embryophyta</taxon>
        <taxon>Tracheophyta</taxon>
        <taxon>Spermatophyta</taxon>
        <taxon>Magnoliopsida</taxon>
        <taxon>eudicotyledons</taxon>
        <taxon>Gunneridae</taxon>
        <taxon>Pentapetalae</taxon>
        <taxon>rosids</taxon>
        <taxon>fabids</taxon>
        <taxon>Fabales</taxon>
        <taxon>Fabaceae</taxon>
        <taxon>Papilionoideae</taxon>
        <taxon>50 kb inversion clade</taxon>
        <taxon>dalbergioids sensu lato</taxon>
        <taxon>Dalbergieae</taxon>
        <taxon>Pterocarpus clade</taxon>
        <taxon>Stylosanthes</taxon>
    </lineage>
</organism>
<accession>A0ABU6RJ98</accession>
<sequence length="411" mass="46247">MHLPVEIRNPARISANRVALNLNGVLNGLCCRVCVVPRHRWKEPLLHESPPTGLYRKKEPKTCSPVIDSNSPHGVASRHMARSSVARTSLRFPKPTKTYARRGKKAKQEKWVEHDVVPPMTAMSSSDNGTFRFTRTNARGWGVRCGEVGSGSKVPAEDYPEWSGPEELKKNVTGTTCVTTSTHRLPFDYRHPNYLQQKDTDTSKWVDDISNVMPKALSMLVTFIPTLDMEIVGLHLALAAFIFNKSLDPKEIVVRIANYDVTHSTLRSLEHGQMVRDEVLTLLARLLSKDSGEEHWFLPTNLTELASNQKEVPADMIARVTKGNMGKLNICCLDADRKMGPRLAQRRYRAVKNLVSIPCVSRPCSWRTLPMKMTGFDDPEAERLEFSDFKFKIPSVPQKDPGRLSPNSLNP</sequence>
<feature type="region of interest" description="Disordered" evidence="1">
    <location>
        <begin position="52"/>
        <end position="107"/>
    </location>
</feature>